<evidence type="ECO:0000313" key="4">
    <source>
        <dbReference type="Proteomes" id="UP001604277"/>
    </source>
</evidence>
<reference evidence="4" key="1">
    <citation type="submission" date="2024-07" db="EMBL/GenBank/DDBJ databases">
        <title>Two chromosome-level genome assemblies of Korean endemic species Abeliophyllum distichum and Forsythia ovata (Oleaceae).</title>
        <authorList>
            <person name="Jang H."/>
        </authorList>
    </citation>
    <scope>NUCLEOTIDE SEQUENCE [LARGE SCALE GENOMIC DNA]</scope>
</reference>
<feature type="region of interest" description="Disordered" evidence="1">
    <location>
        <begin position="87"/>
        <end position="120"/>
    </location>
</feature>
<comment type="caution">
    <text evidence="2">The sequence shown here is derived from an EMBL/GenBank/DDBJ whole genome shotgun (WGS) entry which is preliminary data.</text>
</comment>
<evidence type="ECO:0000313" key="3">
    <source>
        <dbReference type="EMBL" id="KAL2520873.1"/>
    </source>
</evidence>
<keyword evidence="4" id="KW-1185">Reference proteome</keyword>
<dbReference type="EMBL" id="JBFOLJ010000007">
    <property type="protein sequence ID" value="KAL2520873.1"/>
    <property type="molecule type" value="Genomic_DNA"/>
</dbReference>
<gene>
    <name evidence="2" type="ORF">Fot_24773</name>
    <name evidence="3" type="ORF">Fot_24796</name>
</gene>
<accession>A0ABD1U8F4</accession>
<feature type="compositionally biased region" description="Basic and acidic residues" evidence="1">
    <location>
        <begin position="87"/>
        <end position="96"/>
    </location>
</feature>
<organism evidence="2 4">
    <name type="scientific">Forsythia ovata</name>
    <dbReference type="NCBI Taxonomy" id="205694"/>
    <lineage>
        <taxon>Eukaryota</taxon>
        <taxon>Viridiplantae</taxon>
        <taxon>Streptophyta</taxon>
        <taxon>Embryophyta</taxon>
        <taxon>Tracheophyta</taxon>
        <taxon>Spermatophyta</taxon>
        <taxon>Magnoliopsida</taxon>
        <taxon>eudicotyledons</taxon>
        <taxon>Gunneridae</taxon>
        <taxon>Pentapetalae</taxon>
        <taxon>asterids</taxon>
        <taxon>lamiids</taxon>
        <taxon>Lamiales</taxon>
        <taxon>Oleaceae</taxon>
        <taxon>Forsythieae</taxon>
        <taxon>Forsythia</taxon>
    </lineage>
</organism>
<evidence type="ECO:0000313" key="2">
    <source>
        <dbReference type="EMBL" id="KAL2520850.1"/>
    </source>
</evidence>
<dbReference type="AlphaFoldDB" id="A0ABD1U8F4"/>
<reference evidence="2" key="2">
    <citation type="submission" date="2024-07" db="EMBL/GenBank/DDBJ databases">
        <title>Two chromosome-level genome assemblies of Korean endemic species Abeliophyllum distichum and Forsythia ovata (Oleaceae).</title>
        <authorList>
            <person name="Mun J.H."/>
        </authorList>
    </citation>
    <scope>NUCLEOTIDE SEQUENCE</scope>
    <source>
        <strain evidence="2">KNKB202402200001</strain>
        <tissue evidence="2">Leaf</tissue>
    </source>
</reference>
<protein>
    <submittedName>
        <fullName evidence="2">Uncharacterized protein</fullName>
    </submittedName>
</protein>
<dbReference type="Proteomes" id="UP001604277">
    <property type="component" value="Unassembled WGS sequence"/>
</dbReference>
<proteinExistence type="predicted"/>
<name>A0ABD1U8F4_9LAMI</name>
<dbReference type="EMBL" id="JBFOLJ010000007">
    <property type="protein sequence ID" value="KAL2520850.1"/>
    <property type="molecule type" value="Genomic_DNA"/>
</dbReference>
<evidence type="ECO:0000256" key="1">
    <source>
        <dbReference type="SAM" id="MobiDB-lite"/>
    </source>
</evidence>
<sequence length="120" mass="12888">MNHCGHLLGSSLLPNIGLAGLAAKKIPLVVKKKSSDNDQKRILTGLSLKGREKDQNVLPIPSNLKQTTLVPTASPQGLQIMVQKQELGAKKTEKGKTNGAGSEIGGSSKRSMRNEDTWKF</sequence>